<feature type="chain" id="PRO_5039969950" description="Guanylate cyclase activator 2B" evidence="9">
    <location>
        <begin position="21"/>
        <end position="110"/>
    </location>
</feature>
<evidence type="ECO:0000256" key="5">
    <source>
        <dbReference type="ARBA" id="ARBA00023157"/>
    </source>
</evidence>
<dbReference type="PANTHER" id="PTHR11318:SF4">
    <property type="entry name" value="GUANYLATE CYCLASE ACTIVATOR 2B"/>
    <property type="match status" value="1"/>
</dbReference>
<keyword evidence="12" id="KW-1185">Reference proteome</keyword>
<name>A0A0E9XAU6_ANGAN</name>
<proteinExistence type="inferred from homology"/>
<reference evidence="10" key="1">
    <citation type="submission" date="2014-11" db="EMBL/GenBank/DDBJ databases">
        <authorList>
            <person name="Amaro Gonzalez C."/>
        </authorList>
    </citation>
    <scope>NUCLEOTIDE SEQUENCE</scope>
</reference>
<evidence type="ECO:0000256" key="4">
    <source>
        <dbReference type="ARBA" id="ARBA00022729"/>
    </source>
</evidence>
<evidence type="ECO:0000256" key="7">
    <source>
        <dbReference type="ARBA" id="ARBA00041176"/>
    </source>
</evidence>
<dbReference type="OMA" id="CAEPMLP"/>
<sequence>MKPMLSITTLLVALALVTEAVQVEEGGFSFPLDAVKKLEELMGVDMTVKQSPRLAKTSTTAVCTNPGLPAVFLPLCKSKGAANSFFRLGFVAARADLCEICAFAACTGCL</sequence>
<organism evidence="10">
    <name type="scientific">Anguilla anguilla</name>
    <name type="common">European freshwater eel</name>
    <name type="synonym">Muraena anguilla</name>
    <dbReference type="NCBI Taxonomy" id="7936"/>
    <lineage>
        <taxon>Eukaryota</taxon>
        <taxon>Metazoa</taxon>
        <taxon>Chordata</taxon>
        <taxon>Craniata</taxon>
        <taxon>Vertebrata</taxon>
        <taxon>Euteleostomi</taxon>
        <taxon>Actinopterygii</taxon>
        <taxon>Neopterygii</taxon>
        <taxon>Teleostei</taxon>
        <taxon>Anguilliformes</taxon>
        <taxon>Anguillidae</taxon>
        <taxon>Anguilla</taxon>
    </lineage>
</organism>
<evidence type="ECO:0000256" key="9">
    <source>
        <dbReference type="SAM" id="SignalP"/>
    </source>
</evidence>
<reference evidence="10" key="2">
    <citation type="journal article" date="2015" name="Fish Shellfish Immunol.">
        <title>Early steps in the European eel (Anguilla anguilla)-Vibrio vulnificus interaction in the gills: Role of the RtxA13 toxin.</title>
        <authorList>
            <person name="Callol A."/>
            <person name="Pajuelo D."/>
            <person name="Ebbesson L."/>
            <person name="Teles M."/>
            <person name="MacKenzie S."/>
            <person name="Amaro C."/>
        </authorList>
    </citation>
    <scope>NUCLEOTIDE SEQUENCE</scope>
</reference>
<evidence type="ECO:0000256" key="2">
    <source>
        <dbReference type="ARBA" id="ARBA00009883"/>
    </source>
</evidence>
<comment type="similarity">
    <text evidence="2">Belongs to the guanylin family.</text>
</comment>
<comment type="subcellular location">
    <subcellularLocation>
        <location evidence="1">Secreted</location>
    </subcellularLocation>
</comment>
<dbReference type="EMBL" id="GBXM01009774">
    <property type="protein sequence ID" value="JAH98803.1"/>
    <property type="molecule type" value="Transcribed_RNA"/>
</dbReference>
<dbReference type="AlphaFoldDB" id="A0A0E9XAU6"/>
<dbReference type="InterPro" id="IPR036382">
    <property type="entry name" value="Guanylin_sf"/>
</dbReference>
<evidence type="ECO:0000313" key="10">
    <source>
        <dbReference type="EMBL" id="JAH98803.1"/>
    </source>
</evidence>
<dbReference type="Pfam" id="PF02058">
    <property type="entry name" value="Guanylin"/>
    <property type="match status" value="1"/>
</dbReference>
<dbReference type="Gene3D" id="3.90.1450.10">
    <property type="entry name" value="Guanylin"/>
    <property type="match status" value="1"/>
</dbReference>
<dbReference type="PANTHER" id="PTHR11318">
    <property type="entry name" value="GUANYLIN FAMILY MEMBER"/>
    <property type="match status" value="1"/>
</dbReference>
<dbReference type="GO" id="GO:0005576">
    <property type="term" value="C:extracellular region"/>
    <property type="evidence" value="ECO:0007669"/>
    <property type="project" value="UniProtKB-SubCell"/>
</dbReference>
<keyword evidence="3" id="KW-0964">Secreted</keyword>
<protein>
    <recommendedName>
        <fullName evidence="7">Guanylate cyclase activator 2B</fullName>
    </recommendedName>
</protein>
<evidence type="ECO:0000313" key="11">
    <source>
        <dbReference type="EMBL" id="KAG5836042.1"/>
    </source>
</evidence>
<dbReference type="PIRSF" id="PIRSF001849">
    <property type="entry name" value="Guanylin"/>
    <property type="match status" value="1"/>
</dbReference>
<feature type="disulfide bond" evidence="8">
    <location>
        <begin position="101"/>
        <end position="109"/>
    </location>
</feature>
<dbReference type="OrthoDB" id="8936251at2759"/>
<dbReference type="PRINTS" id="PR00774">
    <property type="entry name" value="GUANYLIN"/>
</dbReference>
<dbReference type="Proteomes" id="UP001044222">
    <property type="component" value="Chromosome 14"/>
</dbReference>
<evidence type="ECO:0000256" key="6">
    <source>
        <dbReference type="ARBA" id="ARBA00037765"/>
    </source>
</evidence>
<keyword evidence="5 8" id="KW-1015">Disulfide bond</keyword>
<evidence type="ECO:0000313" key="12">
    <source>
        <dbReference type="Proteomes" id="UP001044222"/>
    </source>
</evidence>
<dbReference type="EMBL" id="JAFIRN010000014">
    <property type="protein sequence ID" value="KAG5836042.1"/>
    <property type="molecule type" value="Genomic_DNA"/>
</dbReference>
<evidence type="ECO:0000256" key="8">
    <source>
        <dbReference type="PIRSR" id="PIRSR001849-50"/>
    </source>
</evidence>
<gene>
    <name evidence="11" type="ORF">ANANG_G00250410</name>
</gene>
<feature type="signal peptide" evidence="9">
    <location>
        <begin position="1"/>
        <end position="20"/>
    </location>
</feature>
<feature type="disulfide bond" evidence="8">
    <location>
        <begin position="98"/>
        <end position="106"/>
    </location>
</feature>
<reference evidence="11" key="3">
    <citation type="submission" date="2021-01" db="EMBL/GenBank/DDBJ databases">
        <title>A chromosome-scale assembly of European eel, Anguilla anguilla.</title>
        <authorList>
            <person name="Henkel C."/>
            <person name="Jong-Raadsen S.A."/>
            <person name="Dufour S."/>
            <person name="Weltzien F.-A."/>
            <person name="Palstra A.P."/>
            <person name="Pelster B."/>
            <person name="Spaink H.P."/>
            <person name="Van Den Thillart G.E."/>
            <person name="Jansen H."/>
            <person name="Zahm M."/>
            <person name="Klopp C."/>
            <person name="Cedric C."/>
            <person name="Louis A."/>
            <person name="Berthelot C."/>
            <person name="Parey E."/>
            <person name="Roest Crollius H."/>
            <person name="Montfort J."/>
            <person name="Robinson-Rechavi M."/>
            <person name="Bucao C."/>
            <person name="Bouchez O."/>
            <person name="Gislard M."/>
            <person name="Lluch J."/>
            <person name="Milhes M."/>
            <person name="Lampietro C."/>
            <person name="Lopez Roques C."/>
            <person name="Donnadieu C."/>
            <person name="Braasch I."/>
            <person name="Desvignes T."/>
            <person name="Postlethwait J."/>
            <person name="Bobe J."/>
            <person name="Guiguen Y."/>
            <person name="Dirks R."/>
        </authorList>
    </citation>
    <scope>NUCLEOTIDE SEQUENCE</scope>
    <source>
        <strain evidence="11">Tag_6206</strain>
        <tissue evidence="11">Liver</tissue>
    </source>
</reference>
<feature type="disulfide bond" evidence="8">
    <location>
        <begin position="63"/>
        <end position="76"/>
    </location>
</feature>
<dbReference type="SUPFAM" id="SSF89890">
    <property type="entry name" value="Proguanylin"/>
    <property type="match status" value="1"/>
</dbReference>
<evidence type="ECO:0000256" key="3">
    <source>
        <dbReference type="ARBA" id="ARBA00022525"/>
    </source>
</evidence>
<keyword evidence="4 9" id="KW-0732">Signal</keyword>
<dbReference type="InterPro" id="IPR000879">
    <property type="entry name" value="Guanylin"/>
</dbReference>
<accession>A0A0E9XAU6</accession>
<dbReference type="GO" id="GO:0030250">
    <property type="term" value="F:guanylate cyclase activator activity"/>
    <property type="evidence" value="ECO:0007669"/>
    <property type="project" value="InterPro"/>
</dbReference>
<comment type="function">
    <text evidence="6">Endogenous activator of intestinal guanylate cyclase. It stimulates this enzyme through the same receptor binding region as the heat-stable enterotoxins. May be a potent physiological regulator of intestinal fluid and electrolyte transport. May be an autocrine/paracrine regulator of intestinal salt and water transport.</text>
</comment>
<evidence type="ECO:0000256" key="1">
    <source>
        <dbReference type="ARBA" id="ARBA00004613"/>
    </source>
</evidence>